<dbReference type="EMBL" id="BGPR01053062">
    <property type="protein sequence ID" value="GBO29871.1"/>
    <property type="molecule type" value="Genomic_DNA"/>
</dbReference>
<dbReference type="AlphaFoldDB" id="A0A4Y2VYY7"/>
<keyword evidence="2" id="KW-1185">Reference proteome</keyword>
<dbReference type="Proteomes" id="UP000499080">
    <property type="component" value="Unassembled WGS sequence"/>
</dbReference>
<organism evidence="1 2">
    <name type="scientific">Araneus ventricosus</name>
    <name type="common">Orbweaver spider</name>
    <name type="synonym">Epeira ventricosa</name>
    <dbReference type="NCBI Taxonomy" id="182803"/>
    <lineage>
        <taxon>Eukaryota</taxon>
        <taxon>Metazoa</taxon>
        <taxon>Ecdysozoa</taxon>
        <taxon>Arthropoda</taxon>
        <taxon>Chelicerata</taxon>
        <taxon>Arachnida</taxon>
        <taxon>Araneae</taxon>
        <taxon>Araneomorphae</taxon>
        <taxon>Entelegynae</taxon>
        <taxon>Araneoidea</taxon>
        <taxon>Araneidae</taxon>
        <taxon>Araneus</taxon>
    </lineage>
</organism>
<comment type="caution">
    <text evidence="1">The sequence shown here is derived from an EMBL/GenBank/DDBJ whole genome shotgun (WGS) entry which is preliminary data.</text>
</comment>
<proteinExistence type="predicted"/>
<evidence type="ECO:0000313" key="1">
    <source>
        <dbReference type="EMBL" id="GBO29871.1"/>
    </source>
</evidence>
<evidence type="ECO:0000313" key="2">
    <source>
        <dbReference type="Proteomes" id="UP000499080"/>
    </source>
</evidence>
<reference evidence="1 2" key="1">
    <citation type="journal article" date="2019" name="Sci. Rep.">
        <title>Orb-weaving spider Araneus ventricosus genome elucidates the spidroin gene catalogue.</title>
        <authorList>
            <person name="Kono N."/>
            <person name="Nakamura H."/>
            <person name="Ohtoshi R."/>
            <person name="Moran D.A.P."/>
            <person name="Shinohara A."/>
            <person name="Yoshida Y."/>
            <person name="Fujiwara M."/>
            <person name="Mori M."/>
            <person name="Tomita M."/>
            <person name="Arakawa K."/>
        </authorList>
    </citation>
    <scope>NUCLEOTIDE SEQUENCE [LARGE SCALE GENOMIC DNA]</scope>
</reference>
<name>A0A4Y2VYY7_ARAVE</name>
<accession>A0A4Y2VYY7</accession>
<sequence>MERRKTTSKSRRSTFSASEYVCAQLAALDPIVLLCRAPMEPTQKQFALLSISGLRRVQKIKALSCPYERKKTLNWVASSERVEERTEAGIKLLGTKLETHFTADSCIP</sequence>
<gene>
    <name evidence="1" type="ORF">AVEN_180328_1</name>
</gene>
<protein>
    <submittedName>
        <fullName evidence="1">Uncharacterized protein</fullName>
    </submittedName>
</protein>